<gene>
    <name evidence="2" type="ORF">NMU03_00220</name>
</gene>
<protein>
    <submittedName>
        <fullName evidence="2">AIPR family protein</fullName>
    </submittedName>
</protein>
<feature type="domain" description="Abortive phage infection protein C-terminal" evidence="1">
    <location>
        <begin position="260"/>
        <end position="525"/>
    </location>
</feature>
<evidence type="ECO:0000259" key="1">
    <source>
        <dbReference type="Pfam" id="PF10592"/>
    </source>
</evidence>
<dbReference type="Proteomes" id="UP001060112">
    <property type="component" value="Chromosome"/>
</dbReference>
<accession>A0ABY5I4I2</accession>
<dbReference type="Pfam" id="PF10592">
    <property type="entry name" value="AIPR"/>
    <property type="match status" value="1"/>
</dbReference>
<dbReference type="EMBL" id="CP101620">
    <property type="protein sequence ID" value="UTY39299.1"/>
    <property type="molecule type" value="Genomic_DNA"/>
</dbReference>
<dbReference type="RefSeq" id="WP_290140302.1">
    <property type="nucleotide sequence ID" value="NZ_CP101620.1"/>
</dbReference>
<reference evidence="2" key="1">
    <citation type="submission" date="2022-07" db="EMBL/GenBank/DDBJ databases">
        <title>Faecal culturing of patients with breast cancer.</title>
        <authorList>
            <person name="Teng N.M.Y."/>
            <person name="Kiu R."/>
            <person name="Evans R."/>
            <person name="Baker D.J."/>
            <person name="Zenner C."/>
            <person name="Robinson S.D."/>
            <person name="Hall L.J."/>
        </authorList>
    </citation>
    <scope>NUCLEOTIDE SEQUENCE</scope>
    <source>
        <strain evidence="2">LH1062</strain>
    </source>
</reference>
<evidence type="ECO:0000313" key="2">
    <source>
        <dbReference type="EMBL" id="UTY39299.1"/>
    </source>
</evidence>
<organism evidence="2 3">
    <name type="scientific">Allocoprobacillus halotolerans</name>
    <dbReference type="NCBI Taxonomy" id="2944914"/>
    <lineage>
        <taxon>Bacteria</taxon>
        <taxon>Bacillati</taxon>
        <taxon>Bacillota</taxon>
        <taxon>Erysipelotrichia</taxon>
        <taxon>Erysipelotrichales</taxon>
        <taxon>Erysipelotrichaceae</taxon>
        <taxon>Allocoprobacillus</taxon>
    </lineage>
</organism>
<keyword evidence="3" id="KW-1185">Reference proteome</keyword>
<proteinExistence type="predicted"/>
<name>A0ABY5I4I2_9FIRM</name>
<sequence>MDIILSTYFSKFLKEQQIFDGKTDANFEKFINYICLATNNISNFNLLTTCVGNGNDAGIDGIAIAINNRYVLDMGDINDILDKGMELNVELFFIQTKTTEGFECKEISSFADGVLDMFRAEHEIKKIMNEKVKSKYFMIQKLINNYEYIKNIKCTLFYVTPGKYIEDDNILSTKQRIMESLKSLEIFEENNISIQIKDKAFIRKQYENTKVQNSATFTLSQKIEIPYMENVDEAYFVILSIKEYLKIVLDDTGKIRNGIFELNVRDFAGIETNRVNQDIVTTLKSRNKSYFGLLNNGITIVGKSLSKMQGKYTIKNFYVVNGCQTTNVLSENVSDITDDMWISVKIVITQKDDIIRDIVKATNNQTEVEEIQLLSMTEYQQELEAFYSTYTTFTKLYYERREGQYRSNPDAIPIKIVNPDAQMRCFASVFLQIPHIASRFSGKLQDENRQIFLSNDNPIMYYTAALLNYHVECSFMNNKLEQIYYKFRYYIQLLIADSIWKDIKKPQRNSRKMTSYCEYLIAKIEDDTLFDSFILKAIQCIDKVVINKNDTEITKSISLMNNLLMYLHIGWTEKDLKAVKHFLDIVDDYLVPFKNMSIDGDLRYNFNKNLVYLEKITSDNDFAYKLIGNSFFTDIHQNLHEENRNNRKVYALKIVDKYNSVCQEFSDKVKESQRFISQK</sequence>
<dbReference type="InterPro" id="IPR018891">
    <property type="entry name" value="AIPR_C"/>
</dbReference>
<evidence type="ECO:0000313" key="3">
    <source>
        <dbReference type="Proteomes" id="UP001060112"/>
    </source>
</evidence>